<gene>
    <name evidence="2" type="ORF">NCTC11126_01696</name>
</gene>
<name>A0A2X1JI50_ECOLX</name>
<dbReference type="EMBL" id="UARS01000005">
    <property type="protein sequence ID" value="SPW42204.1"/>
    <property type="molecule type" value="Genomic_DNA"/>
</dbReference>
<dbReference type="CDD" id="cd06532">
    <property type="entry name" value="Glyco_transf_25"/>
    <property type="match status" value="1"/>
</dbReference>
<reference evidence="2 3" key="1">
    <citation type="submission" date="2018-06" db="EMBL/GenBank/DDBJ databases">
        <authorList>
            <consortium name="Pathogen Informatics"/>
            <person name="Doyle S."/>
        </authorList>
    </citation>
    <scope>NUCLEOTIDE SEQUENCE [LARGE SCALE GENOMIC DNA]</scope>
    <source>
        <strain evidence="2 3">NCTC11126</strain>
    </source>
</reference>
<sequence>MNLPIYIVSLKRDIERRNKINDVFHRLNINFDFFDAIDAKDPQNKEIIDKMRLSGVGAEMTDGEIACTLSHQLIYQDMIDKNIEWAVILEDDVIVNEKFKKFLQYFNLSEKDKLKHNNLYLLGGQKGLHDYPVLGQSLFSKVKVSTCTFRRVNFNKNKIRRTCSYLMNKDMAQKLLKLTKDYGTYRADSWKLMHQHNIIKEFYLDEIILHPILNEFNSHLESERLLTSEKKQPRTRLQKRMKFIRSWIKVAFFFSFEMRLLISICCEILTWK</sequence>
<dbReference type="Pfam" id="PF01755">
    <property type="entry name" value="Glyco_transf_25"/>
    <property type="match status" value="1"/>
</dbReference>
<dbReference type="AlphaFoldDB" id="A0A2X1JI50"/>
<evidence type="ECO:0000259" key="1">
    <source>
        <dbReference type="Pfam" id="PF01755"/>
    </source>
</evidence>
<organism evidence="2 3">
    <name type="scientific">Escherichia coli</name>
    <dbReference type="NCBI Taxonomy" id="562"/>
    <lineage>
        <taxon>Bacteria</taxon>
        <taxon>Pseudomonadati</taxon>
        <taxon>Pseudomonadota</taxon>
        <taxon>Gammaproteobacteria</taxon>
        <taxon>Enterobacterales</taxon>
        <taxon>Enterobacteriaceae</taxon>
        <taxon>Escherichia</taxon>
    </lineage>
</organism>
<feature type="domain" description="Glycosyl transferase family 25" evidence="1">
    <location>
        <begin position="4"/>
        <end position="186"/>
    </location>
</feature>
<evidence type="ECO:0000313" key="2">
    <source>
        <dbReference type="EMBL" id="SPW42204.1"/>
    </source>
</evidence>
<evidence type="ECO:0000313" key="3">
    <source>
        <dbReference type="Proteomes" id="UP000250561"/>
    </source>
</evidence>
<accession>A0A2X1JI50</accession>
<proteinExistence type="predicted"/>
<dbReference type="Proteomes" id="UP000250561">
    <property type="component" value="Unassembled WGS sequence"/>
</dbReference>
<protein>
    <submittedName>
        <fullName evidence="2">Dethiobiotin synthetase</fullName>
    </submittedName>
</protein>
<dbReference type="InterPro" id="IPR002654">
    <property type="entry name" value="Glyco_trans_25"/>
</dbReference>